<evidence type="ECO:0000259" key="1">
    <source>
        <dbReference type="Pfam" id="PF01656"/>
    </source>
</evidence>
<evidence type="ECO:0000313" key="3">
    <source>
        <dbReference type="Proteomes" id="UP001589619"/>
    </source>
</evidence>
<dbReference type="InterPro" id="IPR050678">
    <property type="entry name" value="DNA_Partitioning_ATPase"/>
</dbReference>
<accession>A0ABV5W3W6</accession>
<proteinExistence type="predicted"/>
<gene>
    <name evidence="2" type="ORF">ACFFNY_27150</name>
</gene>
<comment type="caution">
    <text evidence="2">The sequence shown here is derived from an EMBL/GenBank/DDBJ whole genome shotgun (WGS) entry which is preliminary data.</text>
</comment>
<sequence length="379" mass="41741">MTDKLELIVADRDAEFLRLLAHYIRDTDWSRRLTVRQVTRPEMLPELIRSRPAMLVLVHVDFGDIEPGGACRIRLCEMKREAEDTTSEAAGIYKYQPLHQLLGRMMELYRAGSPNKEQRLRTEGASIYSVFSASGGAGKTTVAVHLARALADRGGRCLYWSMELVPAAIFPQEADAELTARFVYGLRSDAAWAADCLPGLVYRADSGIDYFPGFRKAREALELTRDDVGKLVACLRRTGNYDAVVFDLEATMHDRVLGALAESEAIVWLVTEDGQSAERTGKLLAELEELRGPEPQAGAGRGGIRLVMNKHTGFDGHMLPIPGGAGTALSLPIAVKLPYVSGWKQSHGARRQRPEPLFEAGMARLAETIRSSEGGDGFR</sequence>
<dbReference type="PANTHER" id="PTHR13696:SF99">
    <property type="entry name" value="COBYRINIC ACID AC-DIAMIDE SYNTHASE"/>
    <property type="match status" value="1"/>
</dbReference>
<evidence type="ECO:0000313" key="2">
    <source>
        <dbReference type="EMBL" id="MFB9755268.1"/>
    </source>
</evidence>
<dbReference type="SUPFAM" id="SSF52540">
    <property type="entry name" value="P-loop containing nucleoside triphosphate hydrolases"/>
    <property type="match status" value="1"/>
</dbReference>
<dbReference type="Proteomes" id="UP001589619">
    <property type="component" value="Unassembled WGS sequence"/>
</dbReference>
<dbReference type="InterPro" id="IPR002586">
    <property type="entry name" value="CobQ/CobB/MinD/ParA_Nub-bd_dom"/>
</dbReference>
<dbReference type="Pfam" id="PF01656">
    <property type="entry name" value="CbiA"/>
    <property type="match status" value="1"/>
</dbReference>
<organism evidence="2 3">
    <name type="scientific">Paenibacillus hodogayensis</name>
    <dbReference type="NCBI Taxonomy" id="279208"/>
    <lineage>
        <taxon>Bacteria</taxon>
        <taxon>Bacillati</taxon>
        <taxon>Bacillota</taxon>
        <taxon>Bacilli</taxon>
        <taxon>Bacillales</taxon>
        <taxon>Paenibacillaceae</taxon>
        <taxon>Paenibacillus</taxon>
    </lineage>
</organism>
<dbReference type="PANTHER" id="PTHR13696">
    <property type="entry name" value="P-LOOP CONTAINING NUCLEOSIDE TRIPHOSPHATE HYDROLASE"/>
    <property type="match status" value="1"/>
</dbReference>
<protein>
    <recommendedName>
        <fullName evidence="1">CobQ/CobB/MinD/ParA nucleotide binding domain-containing protein</fullName>
    </recommendedName>
</protein>
<dbReference type="RefSeq" id="WP_344907963.1">
    <property type="nucleotide sequence ID" value="NZ_BAAAYO010000006.1"/>
</dbReference>
<feature type="domain" description="CobQ/CobB/MinD/ParA nucleotide binding" evidence="1">
    <location>
        <begin position="129"/>
        <end position="157"/>
    </location>
</feature>
<dbReference type="Gene3D" id="3.40.50.300">
    <property type="entry name" value="P-loop containing nucleotide triphosphate hydrolases"/>
    <property type="match status" value="1"/>
</dbReference>
<reference evidence="2 3" key="1">
    <citation type="submission" date="2024-09" db="EMBL/GenBank/DDBJ databases">
        <authorList>
            <person name="Sun Q."/>
            <person name="Mori K."/>
        </authorList>
    </citation>
    <scope>NUCLEOTIDE SEQUENCE [LARGE SCALE GENOMIC DNA]</scope>
    <source>
        <strain evidence="2 3">JCM 12520</strain>
    </source>
</reference>
<dbReference type="EMBL" id="JBHMAG010000018">
    <property type="protein sequence ID" value="MFB9755268.1"/>
    <property type="molecule type" value="Genomic_DNA"/>
</dbReference>
<dbReference type="Gene3D" id="3.40.50.10850">
    <property type="entry name" value="Ntrc-like two-domain protein"/>
    <property type="match status" value="1"/>
</dbReference>
<name>A0ABV5W3W6_9BACL</name>
<dbReference type="InterPro" id="IPR027417">
    <property type="entry name" value="P-loop_NTPase"/>
</dbReference>
<keyword evidence="3" id="KW-1185">Reference proteome</keyword>